<comment type="subunit">
    <text evidence="9">The complex comprises the extracytoplasmic solute receptor protein and the two transmembrane proteins.</text>
</comment>
<evidence type="ECO:0000256" key="5">
    <source>
        <dbReference type="ARBA" id="ARBA00022692"/>
    </source>
</evidence>
<evidence type="ECO:0000256" key="4">
    <source>
        <dbReference type="ARBA" id="ARBA00022519"/>
    </source>
</evidence>
<evidence type="ECO:0000313" key="12">
    <source>
        <dbReference type="Proteomes" id="UP000236745"/>
    </source>
</evidence>
<dbReference type="PANTHER" id="PTHR35011:SF10">
    <property type="entry name" value="TRAP TRANSPORTER SMALL PERMEASE PROTEIN"/>
    <property type="match status" value="1"/>
</dbReference>
<keyword evidence="5 9" id="KW-0812">Transmembrane</keyword>
<dbReference type="InterPro" id="IPR007387">
    <property type="entry name" value="TRAP_DctQ"/>
</dbReference>
<evidence type="ECO:0000256" key="6">
    <source>
        <dbReference type="ARBA" id="ARBA00022989"/>
    </source>
</evidence>
<dbReference type="Proteomes" id="UP000236745">
    <property type="component" value="Unassembled WGS sequence"/>
</dbReference>
<dbReference type="GO" id="GO:0005886">
    <property type="term" value="C:plasma membrane"/>
    <property type="evidence" value="ECO:0007669"/>
    <property type="project" value="UniProtKB-SubCell"/>
</dbReference>
<dbReference type="GO" id="GO:0015740">
    <property type="term" value="P:C4-dicarboxylate transport"/>
    <property type="evidence" value="ECO:0007669"/>
    <property type="project" value="TreeGrafter"/>
</dbReference>
<evidence type="ECO:0000256" key="9">
    <source>
        <dbReference type="RuleBase" id="RU369079"/>
    </source>
</evidence>
<name>A0A1H5V060_9GAMM</name>
<feature type="domain" description="Tripartite ATP-independent periplasmic transporters DctQ component" evidence="10">
    <location>
        <begin position="28"/>
        <end position="154"/>
    </location>
</feature>
<accession>A0A1H5V060</accession>
<dbReference type="EMBL" id="FNVQ01000001">
    <property type="protein sequence ID" value="SEF80594.1"/>
    <property type="molecule type" value="Genomic_DNA"/>
</dbReference>
<comment type="function">
    <text evidence="9">Part of the tripartite ATP-independent periplasmic (TRAP) transport system.</text>
</comment>
<reference evidence="11 12" key="1">
    <citation type="submission" date="2016-10" db="EMBL/GenBank/DDBJ databases">
        <authorList>
            <person name="de Groot N.N."/>
        </authorList>
    </citation>
    <scope>NUCLEOTIDE SEQUENCE [LARGE SCALE GENOMIC DNA]</scope>
    <source>
        <strain evidence="11 12">DSM 22012</strain>
    </source>
</reference>
<feature type="transmembrane region" description="Helical" evidence="9">
    <location>
        <begin position="89"/>
        <end position="112"/>
    </location>
</feature>
<comment type="similarity">
    <text evidence="8 9">Belongs to the TRAP transporter small permease family.</text>
</comment>
<evidence type="ECO:0000259" key="10">
    <source>
        <dbReference type="Pfam" id="PF04290"/>
    </source>
</evidence>
<dbReference type="OrthoDB" id="7363060at2"/>
<feature type="transmembrane region" description="Helical" evidence="9">
    <location>
        <begin position="132"/>
        <end position="160"/>
    </location>
</feature>
<keyword evidence="7 9" id="KW-0472">Membrane</keyword>
<evidence type="ECO:0000313" key="11">
    <source>
        <dbReference type="EMBL" id="SEF80594.1"/>
    </source>
</evidence>
<dbReference type="Pfam" id="PF04290">
    <property type="entry name" value="DctQ"/>
    <property type="match status" value="1"/>
</dbReference>
<keyword evidence="4 9" id="KW-0997">Cell inner membrane</keyword>
<feature type="transmembrane region" description="Helical" evidence="9">
    <location>
        <begin position="7"/>
        <end position="31"/>
    </location>
</feature>
<protein>
    <recommendedName>
        <fullName evidence="9">TRAP transporter small permease protein</fullName>
    </recommendedName>
</protein>
<gene>
    <name evidence="11" type="ORF">SAMN05444390_101571</name>
</gene>
<evidence type="ECO:0000256" key="1">
    <source>
        <dbReference type="ARBA" id="ARBA00004429"/>
    </source>
</evidence>
<proteinExistence type="inferred from homology"/>
<dbReference type="InterPro" id="IPR055348">
    <property type="entry name" value="DctQ"/>
</dbReference>
<keyword evidence="3" id="KW-1003">Cell membrane</keyword>
<dbReference type="RefSeq" id="WP_104001551.1">
    <property type="nucleotide sequence ID" value="NZ_FNVQ01000001.1"/>
</dbReference>
<evidence type="ECO:0000256" key="8">
    <source>
        <dbReference type="ARBA" id="ARBA00038436"/>
    </source>
</evidence>
<dbReference type="GO" id="GO:0022857">
    <property type="term" value="F:transmembrane transporter activity"/>
    <property type="evidence" value="ECO:0007669"/>
    <property type="project" value="UniProtKB-UniRule"/>
</dbReference>
<comment type="caution">
    <text evidence="9">Lacks conserved residue(s) required for the propagation of feature annotation.</text>
</comment>
<evidence type="ECO:0000256" key="2">
    <source>
        <dbReference type="ARBA" id="ARBA00022448"/>
    </source>
</evidence>
<dbReference type="AlphaFoldDB" id="A0A1H5V060"/>
<dbReference type="PANTHER" id="PTHR35011">
    <property type="entry name" value="2,3-DIKETO-L-GULONATE TRAP TRANSPORTER SMALL PERMEASE PROTEIN YIAM"/>
    <property type="match status" value="1"/>
</dbReference>
<evidence type="ECO:0000256" key="7">
    <source>
        <dbReference type="ARBA" id="ARBA00023136"/>
    </source>
</evidence>
<evidence type="ECO:0000256" key="3">
    <source>
        <dbReference type="ARBA" id="ARBA00022475"/>
    </source>
</evidence>
<comment type="subcellular location">
    <subcellularLocation>
        <location evidence="1 9">Cell inner membrane</location>
        <topology evidence="1 9">Multi-pass membrane protein</topology>
    </subcellularLocation>
</comment>
<keyword evidence="6 9" id="KW-1133">Transmembrane helix</keyword>
<keyword evidence="2 9" id="KW-0813">Transport</keyword>
<keyword evidence="12" id="KW-1185">Reference proteome</keyword>
<organism evidence="11 12">
    <name type="scientific">Marinobacterium lutimaris</name>
    <dbReference type="NCBI Taxonomy" id="568106"/>
    <lineage>
        <taxon>Bacteria</taxon>
        <taxon>Pseudomonadati</taxon>
        <taxon>Pseudomonadota</taxon>
        <taxon>Gammaproteobacteria</taxon>
        <taxon>Oceanospirillales</taxon>
        <taxon>Oceanospirillaceae</taxon>
        <taxon>Marinobacterium</taxon>
    </lineage>
</organism>
<sequence>MLRSFDNLLGWVATALTLSGMLALLGAVLLTVTDILLRLFAGYSISGVVDLTQLAVMFAAFFSIPYAFKQGSHVFVSLLSDQFGPVGRQLIEVAGLVLATTFVGLIDWFSWQQAMLELSYGDVSQTLGIPKLYYWIPLLAGMGLSTLLCMSRLMVCLAALCSSNMRQGVEHGA</sequence>